<evidence type="ECO:0000313" key="2">
    <source>
        <dbReference type="Proteomes" id="UP000077069"/>
    </source>
</evidence>
<dbReference type="GeneID" id="28765224"/>
<dbReference type="Pfam" id="PF12239">
    <property type="entry name" value="DUF3605"/>
    <property type="match status" value="1"/>
</dbReference>
<reference evidence="1 2" key="1">
    <citation type="submission" date="2016-05" db="EMBL/GenBank/DDBJ databases">
        <title>Comparative analysis of secretome profiles of manganese(II)-oxidizing ascomycete fungi.</title>
        <authorList>
            <consortium name="DOE Joint Genome Institute"/>
            <person name="Zeiner C.A."/>
            <person name="Purvine S.O."/>
            <person name="Zink E.M."/>
            <person name="Wu S."/>
            <person name="Pasa-Tolic L."/>
            <person name="Chaput D.L."/>
            <person name="Haridas S."/>
            <person name="Grigoriev I.V."/>
            <person name="Santelli C.M."/>
            <person name="Hansel C.M."/>
        </authorList>
    </citation>
    <scope>NUCLEOTIDE SEQUENCE [LARGE SCALE GENOMIC DNA]</scope>
    <source>
        <strain evidence="1 2">AP3s5-JAC2a</strain>
    </source>
</reference>
<accession>A0A177D154</accession>
<dbReference type="GO" id="GO:0006044">
    <property type="term" value="P:N-acetylglucosamine metabolic process"/>
    <property type="evidence" value="ECO:0007669"/>
    <property type="project" value="TreeGrafter"/>
</dbReference>
<keyword evidence="2" id="KW-1185">Reference proteome</keyword>
<dbReference type="STRING" id="1460663.A0A177D154"/>
<dbReference type="RefSeq" id="XP_018043267.1">
    <property type="nucleotide sequence ID" value="XM_018181738.1"/>
</dbReference>
<dbReference type="FunCoup" id="A0A177D154">
    <property type="interactions" value="1"/>
</dbReference>
<dbReference type="InterPro" id="IPR022036">
    <property type="entry name" value="DUF3605"/>
</dbReference>
<gene>
    <name evidence="1" type="ORF">CC84DRAFT_1201785</name>
</gene>
<dbReference type="EMBL" id="KV441548">
    <property type="protein sequence ID" value="OAG12902.1"/>
    <property type="molecule type" value="Genomic_DNA"/>
</dbReference>
<organism evidence="1 2">
    <name type="scientific">Paraphaeosphaeria sporulosa</name>
    <dbReference type="NCBI Taxonomy" id="1460663"/>
    <lineage>
        <taxon>Eukaryota</taxon>
        <taxon>Fungi</taxon>
        <taxon>Dikarya</taxon>
        <taxon>Ascomycota</taxon>
        <taxon>Pezizomycotina</taxon>
        <taxon>Dothideomycetes</taxon>
        <taxon>Pleosporomycetidae</taxon>
        <taxon>Pleosporales</taxon>
        <taxon>Massarineae</taxon>
        <taxon>Didymosphaeriaceae</taxon>
        <taxon>Paraphaeosphaeria</taxon>
    </lineage>
</organism>
<dbReference type="PANTHER" id="PTHR35020:SF2">
    <property type="entry name" value="N-ACETYLGLUCOSAMINE-INDUCED PROTEIN 1"/>
    <property type="match status" value="1"/>
</dbReference>
<protein>
    <recommendedName>
        <fullName evidence="3">N-acetylglucosamine-induced protein 1</fullName>
    </recommendedName>
</protein>
<dbReference type="PANTHER" id="PTHR35020">
    <property type="entry name" value="N-ACETYLGLUCOSAMINE-INDUCED PROTEIN 1"/>
    <property type="match status" value="1"/>
</dbReference>
<evidence type="ECO:0000313" key="1">
    <source>
        <dbReference type="EMBL" id="OAG12902.1"/>
    </source>
</evidence>
<dbReference type="InParanoid" id="A0A177D154"/>
<name>A0A177D154_9PLEO</name>
<evidence type="ECO:0008006" key="3">
    <source>
        <dbReference type="Google" id="ProtNLM"/>
    </source>
</evidence>
<dbReference type="Proteomes" id="UP000077069">
    <property type="component" value="Unassembled WGS sequence"/>
</dbReference>
<dbReference type="AlphaFoldDB" id="A0A177D154"/>
<dbReference type="OrthoDB" id="498286at2759"/>
<sequence length="232" mass="26946">MGQHAVDIESQPQTFQAKWTANPDPTALPFPRDNPPFALTAVDWHQLSITDDQFTPHTWENVHHLISTGQLDELKRWPSFLKAYLAWTAHIKAKYGSATQYILQQRLFWEPLNTTGSFKFELVNETPFADSADYKIIKNDWTYAVTEGISHIVVWSKKQLPVDEVGALTHEGRRLVEEFVKREFRDKAGEEVEGTKVQWFKNTTILQSVRALEHIHVLVRDVHEEVLKQWMN</sequence>
<proteinExistence type="predicted"/>
<dbReference type="GO" id="GO:0005737">
    <property type="term" value="C:cytoplasm"/>
    <property type="evidence" value="ECO:0007669"/>
    <property type="project" value="TreeGrafter"/>
</dbReference>